<dbReference type="GO" id="GO:0016020">
    <property type="term" value="C:membrane"/>
    <property type="evidence" value="ECO:0007669"/>
    <property type="project" value="GOC"/>
</dbReference>
<dbReference type="EMBL" id="JEMA01000573">
    <property type="protein sequence ID" value="KYF68387.1"/>
    <property type="molecule type" value="Genomic_DNA"/>
</dbReference>
<evidence type="ECO:0000259" key="7">
    <source>
        <dbReference type="Pfam" id="PF00149"/>
    </source>
</evidence>
<dbReference type="Proteomes" id="UP000075260">
    <property type="component" value="Unassembled WGS sequence"/>
</dbReference>
<reference evidence="8 9" key="1">
    <citation type="submission" date="2014-02" db="EMBL/GenBank/DDBJ databases">
        <title>The small core and large imbalanced accessory genome model reveals a collaborative survival strategy of Sorangium cellulosum strains in nature.</title>
        <authorList>
            <person name="Han K."/>
            <person name="Peng R."/>
            <person name="Blom J."/>
            <person name="Li Y.-Z."/>
        </authorList>
    </citation>
    <scope>NUCLEOTIDE SEQUENCE [LARGE SCALE GENOMIC DNA]</scope>
    <source>
        <strain evidence="8 9">So0008-312</strain>
    </source>
</reference>
<keyword evidence="4 6" id="KW-0472">Membrane</keyword>
<dbReference type="AlphaFoldDB" id="A0A150QK61"/>
<keyword evidence="6" id="KW-1133">Transmembrane helix</keyword>
<dbReference type="PANTHER" id="PTHR34990:SF2">
    <property type="entry name" value="BLL8164 PROTEIN"/>
    <property type="match status" value="1"/>
</dbReference>
<evidence type="ECO:0000256" key="4">
    <source>
        <dbReference type="ARBA" id="ARBA00023136"/>
    </source>
</evidence>
<accession>A0A150QK61</accession>
<dbReference type="PANTHER" id="PTHR34990">
    <property type="entry name" value="UDP-2,3-DIACYLGLUCOSAMINE HYDROLASE-RELATED"/>
    <property type="match status" value="1"/>
</dbReference>
<keyword evidence="6" id="KW-0812">Transmembrane</keyword>
<feature type="domain" description="Calcineurin-like phosphoesterase" evidence="7">
    <location>
        <begin position="8"/>
        <end position="239"/>
    </location>
</feature>
<proteinExistence type="predicted"/>
<evidence type="ECO:0000313" key="8">
    <source>
        <dbReference type="EMBL" id="KYF68387.1"/>
    </source>
</evidence>
<gene>
    <name evidence="8" type="ORF">BE15_24920</name>
</gene>
<comment type="caution">
    <text evidence="8">The sequence shown here is derived from an EMBL/GenBank/DDBJ whole genome shotgun (WGS) entry which is preliminary data.</text>
</comment>
<organism evidence="8 9">
    <name type="scientific">Sorangium cellulosum</name>
    <name type="common">Polyangium cellulosum</name>
    <dbReference type="NCBI Taxonomy" id="56"/>
    <lineage>
        <taxon>Bacteria</taxon>
        <taxon>Pseudomonadati</taxon>
        <taxon>Myxococcota</taxon>
        <taxon>Polyangia</taxon>
        <taxon>Polyangiales</taxon>
        <taxon>Polyangiaceae</taxon>
        <taxon>Sorangium</taxon>
    </lineage>
</organism>
<evidence type="ECO:0000313" key="9">
    <source>
        <dbReference type="Proteomes" id="UP000075260"/>
    </source>
</evidence>
<keyword evidence="3" id="KW-0479">Metal-binding</keyword>
<evidence type="ECO:0000256" key="5">
    <source>
        <dbReference type="ARBA" id="ARBA00023211"/>
    </source>
</evidence>
<dbReference type="Gene3D" id="3.60.21.10">
    <property type="match status" value="1"/>
</dbReference>
<dbReference type="GO" id="GO:0046872">
    <property type="term" value="F:metal ion binding"/>
    <property type="evidence" value="ECO:0007669"/>
    <property type="project" value="UniProtKB-KW"/>
</dbReference>
<dbReference type="InterPro" id="IPR005325">
    <property type="entry name" value="DUF308_memb"/>
</dbReference>
<name>A0A150QK61_SORCE</name>
<dbReference type="GO" id="GO:0008758">
    <property type="term" value="F:UDP-2,3-diacylglucosamine hydrolase activity"/>
    <property type="evidence" value="ECO:0007669"/>
    <property type="project" value="TreeGrafter"/>
</dbReference>
<feature type="transmembrane region" description="Helical" evidence="6">
    <location>
        <begin position="326"/>
        <end position="347"/>
    </location>
</feature>
<keyword evidence="8" id="KW-0378">Hydrolase</keyword>
<dbReference type="RefSeq" id="WP_061609145.1">
    <property type="nucleotide sequence ID" value="NZ_JEMA01000573.1"/>
</dbReference>
<evidence type="ECO:0000256" key="2">
    <source>
        <dbReference type="ARBA" id="ARBA00022519"/>
    </source>
</evidence>
<dbReference type="GO" id="GO:0009245">
    <property type="term" value="P:lipid A biosynthetic process"/>
    <property type="evidence" value="ECO:0007669"/>
    <property type="project" value="TreeGrafter"/>
</dbReference>
<dbReference type="SUPFAM" id="SSF56300">
    <property type="entry name" value="Metallo-dependent phosphatases"/>
    <property type="match status" value="1"/>
</dbReference>
<dbReference type="CDD" id="cd07398">
    <property type="entry name" value="MPP_YbbF-LpxH"/>
    <property type="match status" value="1"/>
</dbReference>
<evidence type="ECO:0000256" key="3">
    <source>
        <dbReference type="ARBA" id="ARBA00022723"/>
    </source>
</evidence>
<sequence>MDGAARDIFVISDLHLGDGGVRDNFETGKKTPELRAFIDHVGSEGGELFILGDLFELWQMNLSLLLVKRRSLLDQLATLNLVYVPGNHDIDLLHFIDTDFLHHPFFACMRAPFVRELGGRRFRFCHGHESDPFNAGDDPGFGRMLSIFAGIFEDQNGSPLLTSGESVEEVLEQFGDSMLTIWKHALANVKQRGGKCDERPGSALTPAQSPGRLGEHVVGVRAELELGDHDVAVLGHTHKAGRLGDWYFNSGSWAGPINAFLRISPDGHVRYLEWKDGRPLEREMPVVLPGAGAGRAPAAAKNPVAAARSAARTLFPRPTRPERSRWILIAQGVLAISVGVGALTISVGHGASAGWRLLVSAFAAYALLDGALSLFGASREPPLRRLLSLARGVASVLLGLLVLRRGYVVEVFVILVGVWALIAGALRVAASVVLKGMVESRWLFAAGVGSMLASLVLLSMPASAVLLKFGLAGYLCYYGAGELLAGIFGQRLPRAAASRALA</sequence>
<protein>
    <submittedName>
        <fullName evidence="8">UDP-2,3-diacylglucosamine hydrolase</fullName>
    </submittedName>
</protein>
<dbReference type="Pfam" id="PF00149">
    <property type="entry name" value="Metallophos"/>
    <property type="match status" value="1"/>
</dbReference>
<evidence type="ECO:0000256" key="6">
    <source>
        <dbReference type="SAM" id="Phobius"/>
    </source>
</evidence>
<dbReference type="OrthoDB" id="270739at2"/>
<feature type="transmembrane region" description="Helical" evidence="6">
    <location>
        <begin position="442"/>
        <end position="465"/>
    </location>
</feature>
<feature type="transmembrane region" description="Helical" evidence="6">
    <location>
        <begin position="471"/>
        <end position="489"/>
    </location>
</feature>
<evidence type="ECO:0000256" key="1">
    <source>
        <dbReference type="ARBA" id="ARBA00022475"/>
    </source>
</evidence>
<keyword evidence="5" id="KW-0464">Manganese</keyword>
<keyword evidence="2" id="KW-0997">Cell inner membrane</keyword>
<feature type="transmembrane region" description="Helical" evidence="6">
    <location>
        <begin position="353"/>
        <end position="374"/>
    </location>
</feature>
<dbReference type="Pfam" id="PF03729">
    <property type="entry name" value="DUF308"/>
    <property type="match status" value="1"/>
</dbReference>
<feature type="transmembrane region" description="Helical" evidence="6">
    <location>
        <begin position="409"/>
        <end position="430"/>
    </location>
</feature>
<keyword evidence="1" id="KW-1003">Cell membrane</keyword>
<dbReference type="InterPro" id="IPR043461">
    <property type="entry name" value="LpxH-like"/>
</dbReference>
<dbReference type="InterPro" id="IPR004843">
    <property type="entry name" value="Calcineurin-like_PHP"/>
</dbReference>
<dbReference type="InterPro" id="IPR029052">
    <property type="entry name" value="Metallo-depent_PP-like"/>
</dbReference>